<keyword evidence="8" id="KW-0470">Melanin biosynthesis</keyword>
<evidence type="ECO:0000256" key="10">
    <source>
        <dbReference type="ARBA" id="ARBA00048881"/>
    </source>
</evidence>
<keyword evidence="5" id="KW-0560">Oxidoreductase</keyword>
<dbReference type="PANTHER" id="PTHR11474">
    <property type="entry name" value="TYROSINASE FAMILY MEMBER"/>
    <property type="match status" value="1"/>
</dbReference>
<feature type="domain" description="Tyrosinase copper-binding" evidence="11">
    <location>
        <begin position="114"/>
        <end position="131"/>
    </location>
</feature>
<proteinExistence type="inferred from homology"/>
<reference evidence="13 14" key="1">
    <citation type="journal article" date="2023" name="Plant Dis.">
        <title>First Report of Diplodia intermedia Causing Canker and Dieback Diseases on Apple Trees in Canada.</title>
        <authorList>
            <person name="Ellouze W."/>
            <person name="Ilyukhin E."/>
            <person name="Sulman M."/>
            <person name="Ali S."/>
        </authorList>
    </citation>
    <scope>NUCLEOTIDE SEQUENCE [LARGE SCALE GENOMIC DNA]</scope>
    <source>
        <strain evidence="13 14">M45-28</strain>
    </source>
</reference>
<accession>A0ABR3TC55</accession>
<evidence type="ECO:0000256" key="2">
    <source>
        <dbReference type="ARBA" id="ARBA00009928"/>
    </source>
</evidence>
<dbReference type="Proteomes" id="UP001521184">
    <property type="component" value="Unassembled WGS sequence"/>
</dbReference>
<dbReference type="EMBL" id="JAKEKT020000094">
    <property type="protein sequence ID" value="KAL1637014.1"/>
    <property type="molecule type" value="Genomic_DNA"/>
</dbReference>
<evidence type="ECO:0000256" key="3">
    <source>
        <dbReference type="ARBA" id="ARBA00011906"/>
    </source>
</evidence>
<evidence type="ECO:0000256" key="8">
    <source>
        <dbReference type="ARBA" id="ARBA00023101"/>
    </source>
</evidence>
<comment type="catalytic activity">
    <reaction evidence="9">
        <text>2 L-dopa + O2 = 2 L-dopaquinone + 2 H2O</text>
        <dbReference type="Rhea" id="RHEA:34287"/>
        <dbReference type="ChEBI" id="CHEBI:15377"/>
        <dbReference type="ChEBI" id="CHEBI:15379"/>
        <dbReference type="ChEBI" id="CHEBI:57504"/>
        <dbReference type="ChEBI" id="CHEBI:57924"/>
        <dbReference type="EC" id="1.14.18.1"/>
    </reaction>
</comment>
<keyword evidence="4" id="KW-0479">Metal-binding</keyword>
<keyword evidence="7" id="KW-0503">Monooxygenase</keyword>
<evidence type="ECO:0000259" key="11">
    <source>
        <dbReference type="PROSITE" id="PS00497"/>
    </source>
</evidence>
<dbReference type="InterPro" id="IPR050316">
    <property type="entry name" value="Tyrosinase/Hemocyanin"/>
</dbReference>
<dbReference type="PROSITE" id="PS00497">
    <property type="entry name" value="TYROSINASE_1"/>
    <property type="match status" value="1"/>
</dbReference>
<evidence type="ECO:0000313" key="14">
    <source>
        <dbReference type="Proteomes" id="UP001521184"/>
    </source>
</evidence>
<comment type="similarity">
    <text evidence="2">Belongs to the tyrosinase family.</text>
</comment>
<dbReference type="PANTHER" id="PTHR11474:SF76">
    <property type="entry name" value="SHKT DOMAIN-CONTAINING PROTEIN"/>
    <property type="match status" value="1"/>
</dbReference>
<feature type="domain" description="Tyrosinase copper-binding" evidence="12">
    <location>
        <begin position="331"/>
        <end position="342"/>
    </location>
</feature>
<dbReference type="InterPro" id="IPR008922">
    <property type="entry name" value="Di-copper_centre_dom_sf"/>
</dbReference>
<protein>
    <recommendedName>
        <fullName evidence="3">tyrosinase</fullName>
        <ecNumber evidence="3">1.14.18.1</ecNumber>
    </recommendedName>
</protein>
<evidence type="ECO:0000256" key="4">
    <source>
        <dbReference type="ARBA" id="ARBA00022723"/>
    </source>
</evidence>
<gene>
    <name evidence="13" type="ORF">SLS58_009540</name>
</gene>
<evidence type="ECO:0000256" key="6">
    <source>
        <dbReference type="ARBA" id="ARBA00023008"/>
    </source>
</evidence>
<dbReference type="PROSITE" id="PS00498">
    <property type="entry name" value="TYROSINASE_2"/>
    <property type="match status" value="1"/>
</dbReference>
<keyword evidence="14" id="KW-1185">Reference proteome</keyword>
<comment type="catalytic activity">
    <reaction evidence="10">
        <text>L-tyrosine + O2 = L-dopaquinone + H2O</text>
        <dbReference type="Rhea" id="RHEA:18117"/>
        <dbReference type="ChEBI" id="CHEBI:15377"/>
        <dbReference type="ChEBI" id="CHEBI:15379"/>
        <dbReference type="ChEBI" id="CHEBI:57924"/>
        <dbReference type="ChEBI" id="CHEBI:58315"/>
        <dbReference type="EC" id="1.14.18.1"/>
    </reaction>
</comment>
<evidence type="ECO:0000256" key="5">
    <source>
        <dbReference type="ARBA" id="ARBA00023002"/>
    </source>
</evidence>
<comment type="caution">
    <text evidence="13">The sequence shown here is derived from an EMBL/GenBank/DDBJ whole genome shotgun (WGS) entry which is preliminary data.</text>
</comment>
<evidence type="ECO:0000259" key="12">
    <source>
        <dbReference type="PROSITE" id="PS00498"/>
    </source>
</evidence>
<name>A0ABR3TC55_9PEZI</name>
<organism evidence="13 14">
    <name type="scientific">Diplodia intermedia</name>
    <dbReference type="NCBI Taxonomy" id="856260"/>
    <lineage>
        <taxon>Eukaryota</taxon>
        <taxon>Fungi</taxon>
        <taxon>Dikarya</taxon>
        <taxon>Ascomycota</taxon>
        <taxon>Pezizomycotina</taxon>
        <taxon>Dothideomycetes</taxon>
        <taxon>Dothideomycetes incertae sedis</taxon>
        <taxon>Botryosphaeriales</taxon>
        <taxon>Botryosphaeriaceae</taxon>
        <taxon>Diplodia</taxon>
    </lineage>
</organism>
<comment type="cofactor">
    <cofactor evidence="1">
        <name>Cu(2+)</name>
        <dbReference type="ChEBI" id="CHEBI:29036"/>
    </cofactor>
</comment>
<keyword evidence="6" id="KW-0186">Copper</keyword>
<evidence type="ECO:0000256" key="1">
    <source>
        <dbReference type="ARBA" id="ARBA00001973"/>
    </source>
</evidence>
<dbReference type="Gene3D" id="2.60.310.20">
    <property type="match status" value="1"/>
</dbReference>
<evidence type="ECO:0000256" key="7">
    <source>
        <dbReference type="ARBA" id="ARBA00023033"/>
    </source>
</evidence>
<dbReference type="SUPFAM" id="SSF48056">
    <property type="entry name" value="Di-copper centre-containing domain"/>
    <property type="match status" value="1"/>
</dbReference>
<dbReference type="InterPro" id="IPR002227">
    <property type="entry name" value="Tyrosinase_Cu-bd"/>
</dbReference>
<dbReference type="Gene3D" id="1.10.1280.10">
    <property type="entry name" value="Di-copper center containing domain from catechol oxidase"/>
    <property type="match status" value="1"/>
</dbReference>
<sequence>MASITNAQSQGRVAGLASAVPNGQPIPQRLEIDDLVNDPDAFNLFLLALESIQKDKYKGITQPAAMQDKKQGQWQDRMSYFEIAGIHGLPNRPWDNVQSKTMFADQLEIGYCTHGSILFPTWHRPYLAMMEQTIFEAMREIAKLFNDPKYEKAARTFRLPYWDYFQPRRRENNQVDFGLPRVLKEEKLMVFRPEDKKNLVPMLNPLKSFAFPGTGSLAEEEWKAKINGQPLLRVYAESLYSREHTARHPLYKDRDKDDFAQLDDALDRDWRRQLTYQNLILSDAYKDYSSFASGRQTRPWNGSLEDFHGKYHITVGGPGGHMSETEVAAFDPIFWLHHCNIDRIFAIWQALNKDFIAMTDDPKHRADTPLYPFRLAEKKSDKEFWDSEASRSPTAFGYTYPDLVLRAGETSIRRKLDKKYSWSLQARLEPSAIRFSDDMKPISVEQAQAFQDTASQAVKNAGRRMMEQQVVSNPAPDIIPGEVPSFDRGDEILGDEPEGTRLVVQWFVDCEVEKDAIDGAFTIFYFVGPVSELNNDPHCCWQVEPNLAGFNHIFSARKANCSNCESQAEEGLVVTGTSPINSTLEDNIDAGKLQSLKPDDVGPFLKKKLFWRVVKANRTTEDPAQVSGLKVSVSATYSVFRPDDIMPQFKEGHFFPEITADHRSGDPAGQ</sequence>
<dbReference type="PRINTS" id="PR00092">
    <property type="entry name" value="TYROSINASE"/>
</dbReference>
<dbReference type="Pfam" id="PF00264">
    <property type="entry name" value="Tyrosinase"/>
    <property type="match status" value="1"/>
</dbReference>
<evidence type="ECO:0000256" key="9">
    <source>
        <dbReference type="ARBA" id="ARBA00048233"/>
    </source>
</evidence>
<dbReference type="EC" id="1.14.18.1" evidence="3"/>
<dbReference type="InterPro" id="IPR041640">
    <property type="entry name" value="Tyrosinase_C"/>
</dbReference>
<evidence type="ECO:0000313" key="13">
    <source>
        <dbReference type="EMBL" id="KAL1637014.1"/>
    </source>
</evidence>
<dbReference type="Pfam" id="PF18132">
    <property type="entry name" value="Tyrosinase_C"/>
    <property type="match status" value="1"/>
</dbReference>